<keyword evidence="2" id="KW-1185">Reference proteome</keyword>
<proteinExistence type="predicted"/>
<evidence type="ECO:0000313" key="2">
    <source>
        <dbReference type="Proteomes" id="UP000193623"/>
    </source>
</evidence>
<dbReference type="EMBL" id="FWFT01000005">
    <property type="protein sequence ID" value="SLN55130.1"/>
    <property type="molecule type" value="Genomic_DNA"/>
</dbReference>
<organism evidence="1 2">
    <name type="scientific">Pseudooctadecabacter jejudonensis</name>
    <dbReference type="NCBI Taxonomy" id="1391910"/>
    <lineage>
        <taxon>Bacteria</taxon>
        <taxon>Pseudomonadati</taxon>
        <taxon>Pseudomonadota</taxon>
        <taxon>Alphaproteobacteria</taxon>
        <taxon>Rhodobacterales</taxon>
        <taxon>Paracoccaceae</taxon>
        <taxon>Pseudooctadecabacter</taxon>
    </lineage>
</organism>
<sequence length="33" mass="3738">MSVVFAPAPDLIRGLTADFFFKRSRVKPGTRRT</sequence>
<dbReference type="AlphaFoldDB" id="A0A1Y5T986"/>
<reference evidence="1 2" key="1">
    <citation type="submission" date="2017-03" db="EMBL/GenBank/DDBJ databases">
        <authorList>
            <person name="Afonso C.L."/>
            <person name="Miller P.J."/>
            <person name="Scott M.A."/>
            <person name="Spackman E."/>
            <person name="Goraichik I."/>
            <person name="Dimitrov K.M."/>
            <person name="Suarez D.L."/>
            <person name="Swayne D.E."/>
        </authorList>
    </citation>
    <scope>NUCLEOTIDE SEQUENCE [LARGE SCALE GENOMIC DNA]</scope>
    <source>
        <strain evidence="1 2">CECT 8397</strain>
    </source>
</reference>
<gene>
    <name evidence="1" type="ORF">PSJ8397_02896</name>
</gene>
<protein>
    <submittedName>
        <fullName evidence="1">Uncharacterized protein</fullName>
    </submittedName>
</protein>
<dbReference type="Proteomes" id="UP000193623">
    <property type="component" value="Unassembled WGS sequence"/>
</dbReference>
<accession>A0A1Y5T986</accession>
<name>A0A1Y5T986_9RHOB</name>
<evidence type="ECO:0000313" key="1">
    <source>
        <dbReference type="EMBL" id="SLN55130.1"/>
    </source>
</evidence>